<dbReference type="EMBL" id="VIKR01000007">
    <property type="protein sequence ID" value="TQV71082.1"/>
    <property type="molecule type" value="Genomic_DNA"/>
</dbReference>
<reference evidence="1 2" key="1">
    <citation type="submission" date="2019-06" db="EMBL/GenBank/DDBJ databases">
        <title>Draft genome of Aliikangiella marina GYP-15.</title>
        <authorList>
            <person name="Wang G."/>
        </authorList>
    </citation>
    <scope>NUCLEOTIDE SEQUENCE [LARGE SCALE GENOMIC DNA]</scope>
    <source>
        <strain evidence="1 2">GYP-15</strain>
    </source>
</reference>
<name>A0A545T1I9_9GAMM</name>
<dbReference type="AlphaFoldDB" id="A0A545T1I9"/>
<organism evidence="1 2">
    <name type="scientific">Aliikangiella marina</name>
    <dbReference type="NCBI Taxonomy" id="1712262"/>
    <lineage>
        <taxon>Bacteria</taxon>
        <taxon>Pseudomonadati</taxon>
        <taxon>Pseudomonadota</taxon>
        <taxon>Gammaproteobacteria</taxon>
        <taxon>Oceanospirillales</taxon>
        <taxon>Pleioneaceae</taxon>
        <taxon>Aliikangiella</taxon>
    </lineage>
</organism>
<protein>
    <submittedName>
        <fullName evidence="1">DUF1826 domain-containing protein</fullName>
    </submittedName>
</protein>
<gene>
    <name evidence="1" type="ORF">FLL45_22405</name>
</gene>
<sequence length="228" mass="25747">MIAEAINSSENEPVIINKQTITRQSVQSEDIEVLADIYRDEVNLVVWQRELSSDTQSEVGEFLKHRPQFQKSMTLGLQNMGLAIRSFLGTNDYQNLNKDIVELVDMYCCLFDLKRVGLRLTVLDKAMCPKFHVDRVPTRLICTYYGEATEWLANEFADRAKLGHGSSGLADHESGLFDNINRIQQLTSGDVALLKGELWPGNENAGLIHRSPTLSEGDKRLLLTMDFV</sequence>
<evidence type="ECO:0000313" key="2">
    <source>
        <dbReference type="Proteomes" id="UP000317839"/>
    </source>
</evidence>
<dbReference type="Pfam" id="PF08856">
    <property type="entry name" value="DUF1826"/>
    <property type="match status" value="1"/>
</dbReference>
<evidence type="ECO:0000313" key="1">
    <source>
        <dbReference type="EMBL" id="TQV71082.1"/>
    </source>
</evidence>
<dbReference type="OrthoDB" id="5342505at2"/>
<comment type="caution">
    <text evidence="1">The sequence shown here is derived from an EMBL/GenBank/DDBJ whole genome shotgun (WGS) entry which is preliminary data.</text>
</comment>
<keyword evidence="2" id="KW-1185">Reference proteome</keyword>
<proteinExistence type="predicted"/>
<accession>A0A545T1I9</accession>
<dbReference type="Proteomes" id="UP000317839">
    <property type="component" value="Unassembled WGS sequence"/>
</dbReference>
<dbReference type="InterPro" id="IPR014955">
    <property type="entry name" value="DUF1826"/>
</dbReference>
<dbReference type="RefSeq" id="WP_142944299.1">
    <property type="nucleotide sequence ID" value="NZ_VIKR01000007.1"/>
</dbReference>